<feature type="region of interest" description="Disordered" evidence="1">
    <location>
        <begin position="93"/>
        <end position="165"/>
    </location>
</feature>
<reference evidence="4" key="2">
    <citation type="submission" date="2015-01" db="EMBL/GenBank/DDBJ databases">
        <title>Evolutionary Origins and Diversification of the Mycorrhizal Mutualists.</title>
        <authorList>
            <consortium name="DOE Joint Genome Institute"/>
            <consortium name="Mycorrhizal Genomics Consortium"/>
            <person name="Kohler A."/>
            <person name="Kuo A."/>
            <person name="Nagy L.G."/>
            <person name="Floudas D."/>
            <person name="Copeland A."/>
            <person name="Barry K.W."/>
            <person name="Cichocki N."/>
            <person name="Veneault-Fourrey C."/>
            <person name="LaButti K."/>
            <person name="Lindquist E.A."/>
            <person name="Lipzen A."/>
            <person name="Lundell T."/>
            <person name="Morin E."/>
            <person name="Murat C."/>
            <person name="Riley R."/>
            <person name="Ohm R."/>
            <person name="Sun H."/>
            <person name="Tunlid A."/>
            <person name="Henrissat B."/>
            <person name="Grigoriev I.V."/>
            <person name="Hibbett D.S."/>
            <person name="Martin F."/>
        </authorList>
    </citation>
    <scope>NUCLEOTIDE SEQUENCE [LARGE SCALE GENOMIC DNA]</scope>
    <source>
        <strain evidence="4">MUT 4182</strain>
    </source>
</reference>
<keyword evidence="2" id="KW-1133">Transmembrane helix</keyword>
<gene>
    <name evidence="3" type="ORF">M407DRAFT_241104</name>
</gene>
<dbReference type="AlphaFoldDB" id="A0A0C3QWL6"/>
<dbReference type="HOGENOM" id="CLU_136952_0_0_1"/>
<protein>
    <submittedName>
        <fullName evidence="3">Uncharacterized protein</fullName>
    </submittedName>
</protein>
<dbReference type="OrthoDB" id="3288544at2759"/>
<evidence type="ECO:0000313" key="3">
    <source>
        <dbReference type="EMBL" id="KIO33294.1"/>
    </source>
</evidence>
<organism evidence="3 4">
    <name type="scientific">Tulasnella calospora MUT 4182</name>
    <dbReference type="NCBI Taxonomy" id="1051891"/>
    <lineage>
        <taxon>Eukaryota</taxon>
        <taxon>Fungi</taxon>
        <taxon>Dikarya</taxon>
        <taxon>Basidiomycota</taxon>
        <taxon>Agaricomycotina</taxon>
        <taxon>Agaricomycetes</taxon>
        <taxon>Cantharellales</taxon>
        <taxon>Tulasnellaceae</taxon>
        <taxon>Tulasnella</taxon>
    </lineage>
</organism>
<evidence type="ECO:0000313" key="4">
    <source>
        <dbReference type="Proteomes" id="UP000054248"/>
    </source>
</evidence>
<keyword evidence="2" id="KW-0812">Transmembrane</keyword>
<evidence type="ECO:0000256" key="2">
    <source>
        <dbReference type="SAM" id="Phobius"/>
    </source>
</evidence>
<sequence>MSLYLSTGEKNLAFITSAIITPSLYVFSMMLTLNSRRSIRQKFNSPNHFLNVELSNVLGSDSKARQTESHRTRIVFATFSPVSAPNTSMGIVNQRVEGSEGPKLYGRRSRNDDELTTPGASHKEPQVDLDRLESEVRSGLPCSATATPEPPSLTTSSEDASKRPI</sequence>
<name>A0A0C3QWL6_9AGAM</name>
<accession>A0A0C3QWL6</accession>
<reference evidence="3 4" key="1">
    <citation type="submission" date="2014-04" db="EMBL/GenBank/DDBJ databases">
        <authorList>
            <consortium name="DOE Joint Genome Institute"/>
            <person name="Kuo A."/>
            <person name="Girlanda M."/>
            <person name="Perotto S."/>
            <person name="Kohler A."/>
            <person name="Nagy L.G."/>
            <person name="Floudas D."/>
            <person name="Copeland A."/>
            <person name="Barry K.W."/>
            <person name="Cichocki N."/>
            <person name="Veneault-Fourrey C."/>
            <person name="LaButti K."/>
            <person name="Lindquist E.A."/>
            <person name="Lipzen A."/>
            <person name="Lundell T."/>
            <person name="Morin E."/>
            <person name="Murat C."/>
            <person name="Sun H."/>
            <person name="Tunlid A."/>
            <person name="Henrissat B."/>
            <person name="Grigoriev I.V."/>
            <person name="Hibbett D.S."/>
            <person name="Martin F."/>
            <person name="Nordberg H.P."/>
            <person name="Cantor M.N."/>
            <person name="Hua S.X."/>
        </authorList>
    </citation>
    <scope>NUCLEOTIDE SEQUENCE [LARGE SCALE GENOMIC DNA]</scope>
    <source>
        <strain evidence="3 4">MUT 4182</strain>
    </source>
</reference>
<dbReference type="Proteomes" id="UP000054248">
    <property type="component" value="Unassembled WGS sequence"/>
</dbReference>
<dbReference type="EMBL" id="KN822949">
    <property type="protein sequence ID" value="KIO33294.1"/>
    <property type="molecule type" value="Genomic_DNA"/>
</dbReference>
<feature type="compositionally biased region" description="Basic and acidic residues" evidence="1">
    <location>
        <begin position="121"/>
        <end position="136"/>
    </location>
</feature>
<proteinExistence type="predicted"/>
<feature type="transmembrane region" description="Helical" evidence="2">
    <location>
        <begin position="12"/>
        <end position="33"/>
    </location>
</feature>
<keyword evidence="4" id="KW-1185">Reference proteome</keyword>
<evidence type="ECO:0000256" key="1">
    <source>
        <dbReference type="SAM" id="MobiDB-lite"/>
    </source>
</evidence>
<keyword evidence="2" id="KW-0472">Membrane</keyword>